<evidence type="ECO:0008006" key="3">
    <source>
        <dbReference type="Google" id="ProtNLM"/>
    </source>
</evidence>
<proteinExistence type="predicted"/>
<dbReference type="KEGG" id="hgr:DW355_06080"/>
<dbReference type="Pfam" id="PF08889">
    <property type="entry name" value="WbqC"/>
    <property type="match status" value="1"/>
</dbReference>
<dbReference type="InterPro" id="IPR014985">
    <property type="entry name" value="WbqC"/>
</dbReference>
<evidence type="ECO:0000313" key="1">
    <source>
        <dbReference type="EMBL" id="QBK04414.1"/>
    </source>
</evidence>
<evidence type="ECO:0000313" key="2">
    <source>
        <dbReference type="Proteomes" id="UP000292939"/>
    </source>
</evidence>
<dbReference type="Proteomes" id="UP000292939">
    <property type="component" value="Chromosome"/>
</dbReference>
<dbReference type="RefSeq" id="WP_131278483.1">
    <property type="nucleotide sequence ID" value="NZ_CP031395.1"/>
</dbReference>
<gene>
    <name evidence="1" type="ORF">DW355_06080</name>
</gene>
<dbReference type="OrthoDB" id="3611744at2"/>
<dbReference type="EMBL" id="CP031395">
    <property type="protein sequence ID" value="QBK04414.1"/>
    <property type="molecule type" value="Genomic_DNA"/>
</dbReference>
<sequence length="233" mass="26417">MSKTVVIHQPDFVPYLGFFQRFLSADEFIVLDHVQFVTGTSRSWTHRDKIKTPSGEKWLTLSVRKAPLGTPINEIELSSSVDWATDNLNLLKQNYRSAPFFDEVFPSIASLYDQPPRLMADFNLRSIELLMDLLDVRLPWVRSSTLQPAGSSNEMLIDLLGKVGATHYLSGNGARDYMQPEKFARAGIEVVWQQFMHPVYPQQFGAFVPYLSSLDVLFNCGIAASRQILRETA</sequence>
<protein>
    <recommendedName>
        <fullName evidence="3">WbqC family protein</fullName>
    </recommendedName>
</protein>
<name>A0A4P6UJ24_9BURK</name>
<reference evidence="1 2" key="1">
    <citation type="submission" date="2018-07" db="EMBL/GenBank/DDBJ databases">
        <title>Exploring interactions and the metabolic potential of the ultra-small soil bacteria Hylemonella gracilis.</title>
        <authorList>
            <person name="Tyc O."/>
            <person name="Kulkarni P."/>
            <person name="Gawehns F."/>
            <person name="Hundscheid M."/>
            <person name="Zweers H."/>
            <person name="Garbeva P."/>
        </authorList>
    </citation>
    <scope>NUCLEOTIDE SEQUENCE [LARGE SCALE GENOMIC DNA]</scope>
    <source>
        <strain evidence="1 2">NS1</strain>
    </source>
</reference>
<dbReference type="AlphaFoldDB" id="A0A4P6UJ24"/>
<accession>A0A4P6UJ24</accession>
<organism evidence="1 2">
    <name type="scientific">Hylemonella gracilis</name>
    <dbReference type="NCBI Taxonomy" id="80880"/>
    <lineage>
        <taxon>Bacteria</taxon>
        <taxon>Pseudomonadati</taxon>
        <taxon>Pseudomonadota</taxon>
        <taxon>Betaproteobacteria</taxon>
        <taxon>Burkholderiales</taxon>
        <taxon>Comamonadaceae</taxon>
        <taxon>Hylemonella</taxon>
    </lineage>
</organism>